<accession>A0A0A8YYD7</accession>
<name>A0A0A8YYD7_ARUDO</name>
<organism evidence="1">
    <name type="scientific">Arundo donax</name>
    <name type="common">Giant reed</name>
    <name type="synonym">Donax arundinaceus</name>
    <dbReference type="NCBI Taxonomy" id="35708"/>
    <lineage>
        <taxon>Eukaryota</taxon>
        <taxon>Viridiplantae</taxon>
        <taxon>Streptophyta</taxon>
        <taxon>Embryophyta</taxon>
        <taxon>Tracheophyta</taxon>
        <taxon>Spermatophyta</taxon>
        <taxon>Magnoliopsida</taxon>
        <taxon>Liliopsida</taxon>
        <taxon>Poales</taxon>
        <taxon>Poaceae</taxon>
        <taxon>PACMAD clade</taxon>
        <taxon>Arundinoideae</taxon>
        <taxon>Arundineae</taxon>
        <taxon>Arundo</taxon>
    </lineage>
</organism>
<dbReference type="EMBL" id="GBRH01266309">
    <property type="protein sequence ID" value="JAD31586.1"/>
    <property type="molecule type" value="Transcribed_RNA"/>
</dbReference>
<reference evidence="1" key="1">
    <citation type="submission" date="2014-09" db="EMBL/GenBank/DDBJ databases">
        <authorList>
            <person name="Magalhaes I.L.F."/>
            <person name="Oliveira U."/>
            <person name="Santos F.R."/>
            <person name="Vidigal T.H.D.A."/>
            <person name="Brescovit A.D."/>
            <person name="Santos A.J."/>
        </authorList>
    </citation>
    <scope>NUCLEOTIDE SEQUENCE</scope>
    <source>
        <tissue evidence="1">Shoot tissue taken approximately 20 cm above the soil surface</tissue>
    </source>
</reference>
<dbReference type="AlphaFoldDB" id="A0A0A8YYD7"/>
<evidence type="ECO:0000313" key="1">
    <source>
        <dbReference type="EMBL" id="JAD31586.1"/>
    </source>
</evidence>
<protein>
    <submittedName>
        <fullName evidence="1">Uncharacterized protein</fullName>
    </submittedName>
</protein>
<proteinExistence type="predicted"/>
<sequence length="125" mass="13544">MKFFFAFKSSFGRPQTLQLPLGIPSILLTSSSTMPTWGSPSTMMVLLSGSSLLNNQTLNLRLTLLIWGSCSRPPKPIERTSSRFFSSNLATTPATLLTELQVEARLAPKLPSASYSKSSSPSSSE</sequence>
<reference evidence="1" key="2">
    <citation type="journal article" date="2015" name="Data Brief">
        <title>Shoot transcriptome of the giant reed, Arundo donax.</title>
        <authorList>
            <person name="Barrero R.A."/>
            <person name="Guerrero F.D."/>
            <person name="Moolhuijzen P."/>
            <person name="Goolsby J.A."/>
            <person name="Tidwell J."/>
            <person name="Bellgard S.E."/>
            <person name="Bellgard M.I."/>
        </authorList>
    </citation>
    <scope>NUCLEOTIDE SEQUENCE</scope>
    <source>
        <tissue evidence="1">Shoot tissue taken approximately 20 cm above the soil surface</tissue>
    </source>
</reference>